<dbReference type="InterPro" id="IPR013373">
    <property type="entry name" value="Flagellin/pilin_N_arc"/>
</dbReference>
<evidence type="ECO:0000259" key="2">
    <source>
        <dbReference type="Pfam" id="PF07790"/>
    </source>
</evidence>
<name>A0ABD5SDJ1_9EURY</name>
<sequence length="148" mass="15402">MSPVIGVILMVAITVILAAVIGTFVLGLGDSLGDNQPTAQLSVDVGEDGTDGTITVEHNGGDAIASGDLRIVVSDATNSTQATGQFDERFSVGDTESGTFDINHDEGASSDIRVRIIHTPSDSILLDRTFEVDGIDSVDGDIDSFTFD</sequence>
<dbReference type="Pfam" id="PF07790">
    <property type="entry name" value="Pilin_N"/>
    <property type="match status" value="1"/>
</dbReference>
<proteinExistence type="predicted"/>
<accession>A0ABD5SDJ1</accession>
<protein>
    <submittedName>
        <fullName evidence="3">Type IV pilin</fullName>
    </submittedName>
</protein>
<dbReference type="PANTHER" id="PTHR38138:SF1">
    <property type="entry name" value="ARCHAEAL TYPE IV PILIN N-TERMINAL DOMAIN-CONTAINING PROTEIN"/>
    <property type="match status" value="1"/>
</dbReference>
<evidence type="ECO:0000256" key="1">
    <source>
        <dbReference type="SAM" id="Phobius"/>
    </source>
</evidence>
<dbReference type="EMBL" id="JBHSWW010000348">
    <property type="protein sequence ID" value="MFC6754721.1"/>
    <property type="molecule type" value="Genomic_DNA"/>
</dbReference>
<gene>
    <name evidence="3" type="ORF">ACFQEU_14830</name>
</gene>
<keyword evidence="1" id="KW-0472">Membrane</keyword>
<evidence type="ECO:0000313" key="3">
    <source>
        <dbReference type="EMBL" id="MFC6754721.1"/>
    </source>
</evidence>
<organism evidence="3 4">
    <name type="scientific">Halorubrum tibetense</name>
    <dbReference type="NCBI Taxonomy" id="175631"/>
    <lineage>
        <taxon>Archaea</taxon>
        <taxon>Methanobacteriati</taxon>
        <taxon>Methanobacteriota</taxon>
        <taxon>Stenosarchaea group</taxon>
        <taxon>Halobacteria</taxon>
        <taxon>Halobacteriales</taxon>
        <taxon>Haloferacaceae</taxon>
        <taxon>Halorubrum</taxon>
    </lineage>
</organism>
<feature type="transmembrane region" description="Helical" evidence="1">
    <location>
        <begin position="6"/>
        <end position="28"/>
    </location>
</feature>
<keyword evidence="1" id="KW-0812">Transmembrane</keyword>
<reference evidence="3 4" key="1">
    <citation type="journal article" date="2019" name="Int. J. Syst. Evol. Microbiol.">
        <title>The Global Catalogue of Microorganisms (GCM) 10K type strain sequencing project: providing services to taxonomists for standard genome sequencing and annotation.</title>
        <authorList>
            <consortium name="The Broad Institute Genomics Platform"/>
            <consortium name="The Broad Institute Genome Sequencing Center for Infectious Disease"/>
            <person name="Wu L."/>
            <person name="Ma J."/>
        </authorList>
    </citation>
    <scope>NUCLEOTIDE SEQUENCE [LARGE SCALE GENOMIC DNA]</scope>
    <source>
        <strain evidence="3 4">CGMCC 1.3239</strain>
    </source>
</reference>
<dbReference type="AlphaFoldDB" id="A0ABD5SDJ1"/>
<keyword evidence="4" id="KW-1185">Reference proteome</keyword>
<keyword evidence="1" id="KW-1133">Transmembrane helix</keyword>
<comment type="caution">
    <text evidence="3">The sequence shown here is derived from an EMBL/GenBank/DDBJ whole genome shotgun (WGS) entry which is preliminary data.</text>
</comment>
<dbReference type="PANTHER" id="PTHR38138">
    <property type="entry name" value="VNG6441H"/>
    <property type="match status" value="1"/>
</dbReference>
<dbReference type="NCBIfam" id="TIGR02537">
    <property type="entry name" value="arch_flag_Nterm"/>
    <property type="match status" value="1"/>
</dbReference>
<feature type="domain" description="Archaeal Type IV pilin N-terminal" evidence="2">
    <location>
        <begin position="2"/>
        <end position="76"/>
    </location>
</feature>
<dbReference type="InterPro" id="IPR012859">
    <property type="entry name" value="Pilin_N_archaeal"/>
</dbReference>
<evidence type="ECO:0000313" key="4">
    <source>
        <dbReference type="Proteomes" id="UP001596442"/>
    </source>
</evidence>
<dbReference type="Proteomes" id="UP001596442">
    <property type="component" value="Unassembled WGS sequence"/>
</dbReference>